<sequence>ERQRTYYPSYCSQALCLPAPSPCPFQPRRPVSLSSPPIQMPCSQVVLSTEAGWDLRAVSLVYLSEIPSRLVQQTLETPPGQDLLCALGTERPPSP</sequence>
<feature type="non-terminal residue" evidence="1">
    <location>
        <position position="1"/>
    </location>
</feature>
<name>A0AC59Y3I1_RANTA</name>
<proteinExistence type="predicted"/>
<dbReference type="EMBL" id="OX596085">
    <property type="protein sequence ID" value="CAM9336810.1"/>
    <property type="molecule type" value="Genomic_DNA"/>
</dbReference>
<dbReference type="Proteomes" id="UP001162501">
    <property type="component" value="Chromosome 1"/>
</dbReference>
<protein>
    <submittedName>
        <fullName evidence="1">Uncharacterized protein</fullName>
    </submittedName>
</protein>
<gene>
    <name evidence="1" type="ORF">MRATA1EN22A_LOCUS1144</name>
</gene>
<reference evidence="1" key="1">
    <citation type="submission" date="2023-05" db="EMBL/GenBank/DDBJ databases">
        <authorList>
            <consortium name="ELIXIR-Norway"/>
        </authorList>
    </citation>
    <scope>NUCLEOTIDE SEQUENCE</scope>
</reference>
<feature type="non-terminal residue" evidence="1">
    <location>
        <position position="95"/>
    </location>
</feature>
<accession>A0AC59Y3I1</accession>
<organism evidence="1 2">
    <name type="scientific">Rangifer tarandus platyrhynchus</name>
    <name type="common">Svalbard reindeer</name>
    <dbReference type="NCBI Taxonomy" id="3082113"/>
    <lineage>
        <taxon>Eukaryota</taxon>
        <taxon>Metazoa</taxon>
        <taxon>Chordata</taxon>
        <taxon>Craniata</taxon>
        <taxon>Vertebrata</taxon>
        <taxon>Euteleostomi</taxon>
        <taxon>Mammalia</taxon>
        <taxon>Eutheria</taxon>
        <taxon>Laurasiatheria</taxon>
        <taxon>Artiodactyla</taxon>
        <taxon>Ruminantia</taxon>
        <taxon>Pecora</taxon>
        <taxon>Cervidae</taxon>
        <taxon>Odocoileinae</taxon>
        <taxon>Rangifer</taxon>
    </lineage>
</organism>
<evidence type="ECO:0000313" key="2">
    <source>
        <dbReference type="Proteomes" id="UP001162501"/>
    </source>
</evidence>
<evidence type="ECO:0000313" key="1">
    <source>
        <dbReference type="EMBL" id="CAM9336810.1"/>
    </source>
</evidence>
<reference evidence="1" key="2">
    <citation type="submission" date="2025-03" db="EMBL/GenBank/DDBJ databases">
        <authorList>
            <consortium name="ELIXIR-Norway"/>
            <consortium name="Elixir Norway"/>
        </authorList>
    </citation>
    <scope>NUCLEOTIDE SEQUENCE</scope>
</reference>